<dbReference type="PANTHER" id="PTHR42834:SF1">
    <property type="entry name" value="ENDONUCLEASE_EXONUCLEASE_PHOSPHATASE FAMILY PROTEIN (AFU_ORTHOLOGUE AFUA_3G09210)"/>
    <property type="match status" value="1"/>
</dbReference>
<dbReference type="EMBL" id="JAGJCB010000013">
    <property type="protein sequence ID" value="MBP0904822.1"/>
    <property type="molecule type" value="Genomic_DNA"/>
</dbReference>
<organism evidence="4 5">
    <name type="scientific">Mariniflexile gromovii</name>
    <dbReference type="NCBI Taxonomy" id="362523"/>
    <lineage>
        <taxon>Bacteria</taxon>
        <taxon>Pseudomonadati</taxon>
        <taxon>Bacteroidota</taxon>
        <taxon>Flavobacteriia</taxon>
        <taxon>Flavobacteriales</taxon>
        <taxon>Flavobacteriaceae</taxon>
        <taxon>Mariniflexile</taxon>
    </lineage>
</organism>
<comment type="caution">
    <text evidence="4">The sequence shown here is derived from an EMBL/GenBank/DDBJ whole genome shotgun (WGS) entry which is preliminary data.</text>
</comment>
<protein>
    <submittedName>
        <fullName evidence="4">T9SS type A sorting domain-containing protein</fullName>
    </submittedName>
</protein>
<evidence type="ECO:0000256" key="2">
    <source>
        <dbReference type="SAM" id="SignalP"/>
    </source>
</evidence>
<feature type="chain" id="PRO_5047251318" evidence="2">
    <location>
        <begin position="20"/>
        <end position="545"/>
    </location>
</feature>
<evidence type="ECO:0000313" key="4">
    <source>
        <dbReference type="EMBL" id="MBP0904822.1"/>
    </source>
</evidence>
<dbReference type="RefSeq" id="WP_209655707.1">
    <property type="nucleotide sequence ID" value="NZ_JAGJCB010000013.1"/>
</dbReference>
<evidence type="ECO:0000256" key="1">
    <source>
        <dbReference type="ARBA" id="ARBA00022729"/>
    </source>
</evidence>
<dbReference type="Pfam" id="PF18962">
    <property type="entry name" value="Por_Secre_tail"/>
    <property type="match status" value="1"/>
</dbReference>
<feature type="domain" description="LTD" evidence="3">
    <location>
        <begin position="9"/>
        <end position="205"/>
    </location>
</feature>
<name>A0ABS4BW78_9FLAO</name>
<evidence type="ECO:0000259" key="3">
    <source>
        <dbReference type="PROSITE" id="PS51841"/>
    </source>
</evidence>
<dbReference type="PANTHER" id="PTHR42834">
    <property type="entry name" value="ENDONUCLEASE/EXONUCLEASE/PHOSPHATASE FAMILY PROTEIN (AFU_ORTHOLOGUE AFUA_3G09210)"/>
    <property type="match status" value="1"/>
</dbReference>
<sequence length="545" mass="56375">MKKLYSLLFTILISAVSFGQTVFINEIHYDDAGTDSGEGVEIAGPAGTDLTGYTLTPYNGNGGASYSPVVSLSGIIPNQGGSGYGTLWFDLAGLQNGAPDGIALSNGSTLIQFLSYEGSFVGTGGVADGVTSTDIGVSESGTVEGESLQLVGTGNTYGNFTWSTSMASTYGAINTSQTFGAASPSINITSPSNGATIAAGTTSVNVVFSTNNLVGGETIDITVNGSKTTNVTSPFNITTTNGTTYNVTVELVNGGVVDSDMISFDVAALTVVADLAALRADVVANGTGKYYQISSTPTISYTRASRNQKYIQDATAGILIDDANGTIATPFTVGDGISGLIGQASEFNGVLQLIPSVDATVTTGTTITPEVVSISTLLTSWEDYESELVRINGVTFADAGGTFASSTNYDISDGSTITFRTSFSEVDYIGQTIPSGSNNMNVLVAEFSGTPQLTATSLSELTLSTKNLQIAGFNMYPNPTYLGYVNISSKSSANMEVSVFDVLGKQVLKQTVSDNVLNVSKLNAGLYIMKVSQDDASITKKLVVK</sequence>
<accession>A0ABS4BW78</accession>
<dbReference type="NCBIfam" id="TIGR04183">
    <property type="entry name" value="Por_Secre_tail"/>
    <property type="match status" value="1"/>
</dbReference>
<dbReference type="InterPro" id="IPR001322">
    <property type="entry name" value="Lamin_tail_dom"/>
</dbReference>
<feature type="signal peptide" evidence="2">
    <location>
        <begin position="1"/>
        <end position="19"/>
    </location>
</feature>
<keyword evidence="5" id="KW-1185">Reference proteome</keyword>
<gene>
    <name evidence="4" type="ORF">J8H85_13350</name>
</gene>
<dbReference type="Proteomes" id="UP000670776">
    <property type="component" value="Unassembled WGS sequence"/>
</dbReference>
<evidence type="ECO:0000313" key="5">
    <source>
        <dbReference type="Proteomes" id="UP000670776"/>
    </source>
</evidence>
<dbReference type="PROSITE" id="PS51841">
    <property type="entry name" value="LTD"/>
    <property type="match status" value="1"/>
</dbReference>
<reference evidence="4 5" key="1">
    <citation type="submission" date="2021-04" db="EMBL/GenBank/DDBJ databases">
        <title>Mariniflexile gromovii gen. nov., sp. nov., a gliding bacterium isolated from the sea urchin Strongylocentrotus intermedius.</title>
        <authorList>
            <person name="Ko S."/>
            <person name="Le V."/>
            <person name="Ahn C.-Y."/>
            <person name="Oh H.-M."/>
        </authorList>
    </citation>
    <scope>NUCLEOTIDE SEQUENCE [LARGE SCALE GENOMIC DNA]</scope>
    <source>
        <strain evidence="4 5">KCTC 12570</strain>
    </source>
</reference>
<dbReference type="InterPro" id="IPR026444">
    <property type="entry name" value="Secre_tail"/>
</dbReference>
<proteinExistence type="predicted"/>
<keyword evidence="1 2" id="KW-0732">Signal</keyword>